<organism evidence="8 9">
    <name type="scientific">Pseudonocardia nematodicida</name>
    <dbReference type="NCBI Taxonomy" id="1206997"/>
    <lineage>
        <taxon>Bacteria</taxon>
        <taxon>Bacillati</taxon>
        <taxon>Actinomycetota</taxon>
        <taxon>Actinomycetes</taxon>
        <taxon>Pseudonocardiales</taxon>
        <taxon>Pseudonocardiaceae</taxon>
        <taxon>Pseudonocardia</taxon>
    </lineage>
</organism>
<evidence type="ECO:0000256" key="3">
    <source>
        <dbReference type="RuleBase" id="RU362132"/>
    </source>
</evidence>
<dbReference type="InterPro" id="IPR029035">
    <property type="entry name" value="DHS-like_NAD/FAD-binding_dom"/>
</dbReference>
<dbReference type="Pfam" id="PF00205">
    <property type="entry name" value="TPP_enzyme_M"/>
    <property type="match status" value="1"/>
</dbReference>
<comment type="similarity">
    <text evidence="1 3">Belongs to the TPP enzyme family.</text>
</comment>
<dbReference type="Gene3D" id="3.40.50.970">
    <property type="match status" value="2"/>
</dbReference>
<dbReference type="EC" id="4.1.1.7" evidence="8"/>
<dbReference type="InterPro" id="IPR045229">
    <property type="entry name" value="TPP_enz"/>
</dbReference>
<evidence type="ECO:0000256" key="4">
    <source>
        <dbReference type="SAM" id="MobiDB-lite"/>
    </source>
</evidence>
<feature type="compositionally biased region" description="Pro residues" evidence="4">
    <location>
        <begin position="333"/>
        <end position="345"/>
    </location>
</feature>
<evidence type="ECO:0000259" key="6">
    <source>
        <dbReference type="Pfam" id="PF02775"/>
    </source>
</evidence>
<comment type="caution">
    <text evidence="8">The sequence shown here is derived from an EMBL/GenBank/DDBJ whole genome shotgun (WGS) entry which is preliminary data.</text>
</comment>
<keyword evidence="9" id="KW-1185">Reference proteome</keyword>
<feature type="domain" description="Thiamine pyrophosphate enzyme central" evidence="5">
    <location>
        <begin position="190"/>
        <end position="325"/>
    </location>
</feature>
<evidence type="ECO:0000256" key="2">
    <source>
        <dbReference type="ARBA" id="ARBA00023052"/>
    </source>
</evidence>
<feature type="region of interest" description="Disordered" evidence="4">
    <location>
        <begin position="330"/>
        <end position="349"/>
    </location>
</feature>
<dbReference type="EMBL" id="JBEDNQ010000001">
    <property type="protein sequence ID" value="MEQ3549423.1"/>
    <property type="molecule type" value="Genomic_DNA"/>
</dbReference>
<keyword evidence="8" id="KW-0456">Lyase</keyword>
<dbReference type="PANTHER" id="PTHR18968:SF133">
    <property type="entry name" value="BENZOYLFORMATE DECARBOXYLASE"/>
    <property type="match status" value="1"/>
</dbReference>
<evidence type="ECO:0000313" key="8">
    <source>
        <dbReference type="EMBL" id="MEQ3549423.1"/>
    </source>
</evidence>
<protein>
    <submittedName>
        <fullName evidence="8">Benzoylformate decarboxylase</fullName>
        <ecNumber evidence="8">4.1.1.7</ecNumber>
    </submittedName>
</protein>
<dbReference type="InterPro" id="IPR011766">
    <property type="entry name" value="TPP_enzyme_TPP-bd"/>
</dbReference>
<dbReference type="InterPro" id="IPR012000">
    <property type="entry name" value="Thiamin_PyroP_enz_cen_dom"/>
</dbReference>
<feature type="domain" description="Thiamine pyrophosphate enzyme N-terminal TPP-binding" evidence="7">
    <location>
        <begin position="3"/>
        <end position="116"/>
    </location>
</feature>
<accession>A0ABV1K7U7</accession>
<dbReference type="RefSeq" id="WP_349296498.1">
    <property type="nucleotide sequence ID" value="NZ_JBEDNQ010000001.1"/>
</dbReference>
<sequence>MTTIGDVSWQVLRAHGIDTVFGNPGSNELPFLAAMPEGTRYVLGLHEGAVLGMADGYAQVTGGPALVNLHAASGSGNAMGALTNAVYSHTPLVLTAGQQVRSTVGQEVMLTNVDAASLTRPLVKWAAEPLDPQDVPRALSQAVHTALLPPRGPVYLSVPYDDWAAEAAPAASHLPGRRTTPAAALDTGALDELAGLLAGARNPVLVLGPQVDADRANSDAVRLAESLGCPVWIAPSASRCPFPTRHPAFRGVLPASVRAVTERLDGHDVVLVAGAPVFRYHQFLPGDLLPEGARLLHLTADPDEAARAPVGEAWVAPVGPALAALAGRVPASGRPPLPPRPPFPRPASATGHVPPEELFALVREAAPDDAVHVVESTSTAEAYWAQADLAAPGGYLFPASGALGFGLPAAVGAQLAHGSARRVVALVGDGSANYGITALWTAAQYRVPVVFVILKNGTYGALRGFAGLLGTGETPGLDVPGLDFVKIAEGYGVPAVSVRDAAATAAALKEAFDADGPRLLEVVTGPGVDGDHRLAAFRNG</sequence>
<keyword evidence="2 3" id="KW-0786">Thiamine pyrophosphate</keyword>
<name>A0ABV1K7U7_9PSEU</name>
<evidence type="ECO:0000313" key="9">
    <source>
        <dbReference type="Proteomes" id="UP001494902"/>
    </source>
</evidence>
<dbReference type="InterPro" id="IPR012001">
    <property type="entry name" value="Thiamin_PyroP_enz_TPP-bd_dom"/>
</dbReference>
<dbReference type="Pfam" id="PF02775">
    <property type="entry name" value="TPP_enzyme_C"/>
    <property type="match status" value="1"/>
</dbReference>
<dbReference type="Proteomes" id="UP001494902">
    <property type="component" value="Unassembled WGS sequence"/>
</dbReference>
<gene>
    <name evidence="8" type="primary">mdlC</name>
    <name evidence="8" type="ORF">WIS52_02970</name>
</gene>
<feature type="domain" description="Thiamine pyrophosphate enzyme TPP-binding" evidence="6">
    <location>
        <begin position="388"/>
        <end position="522"/>
    </location>
</feature>
<dbReference type="CDD" id="cd07035">
    <property type="entry name" value="TPP_PYR_POX_like"/>
    <property type="match status" value="1"/>
</dbReference>
<dbReference type="Gene3D" id="3.40.50.1220">
    <property type="entry name" value="TPP-binding domain"/>
    <property type="match status" value="1"/>
</dbReference>
<dbReference type="GO" id="GO:0050695">
    <property type="term" value="F:benzoylformate decarboxylase activity"/>
    <property type="evidence" value="ECO:0007669"/>
    <property type="project" value="UniProtKB-EC"/>
</dbReference>
<dbReference type="SUPFAM" id="SSF52518">
    <property type="entry name" value="Thiamin diphosphate-binding fold (THDP-binding)"/>
    <property type="match status" value="2"/>
</dbReference>
<evidence type="ECO:0000259" key="5">
    <source>
        <dbReference type="Pfam" id="PF00205"/>
    </source>
</evidence>
<proteinExistence type="inferred from homology"/>
<evidence type="ECO:0000259" key="7">
    <source>
        <dbReference type="Pfam" id="PF02776"/>
    </source>
</evidence>
<dbReference type="PANTHER" id="PTHR18968">
    <property type="entry name" value="THIAMINE PYROPHOSPHATE ENZYMES"/>
    <property type="match status" value="1"/>
</dbReference>
<dbReference type="CDD" id="cd02002">
    <property type="entry name" value="TPP_BFDC"/>
    <property type="match status" value="1"/>
</dbReference>
<dbReference type="SUPFAM" id="SSF52467">
    <property type="entry name" value="DHS-like NAD/FAD-binding domain"/>
    <property type="match status" value="1"/>
</dbReference>
<reference evidence="8 9" key="1">
    <citation type="submission" date="2024-03" db="EMBL/GenBank/DDBJ databases">
        <title>Draft genome sequence of Pseudonocardia nematodicida JCM 31783.</title>
        <authorList>
            <person name="Butdee W."/>
            <person name="Duangmal K."/>
        </authorList>
    </citation>
    <scope>NUCLEOTIDE SEQUENCE [LARGE SCALE GENOMIC DNA]</scope>
    <source>
        <strain evidence="8 9">JCM 31783</strain>
    </source>
</reference>
<evidence type="ECO:0000256" key="1">
    <source>
        <dbReference type="ARBA" id="ARBA00007812"/>
    </source>
</evidence>
<dbReference type="NCBIfam" id="NF005485">
    <property type="entry name" value="PRK07092.1"/>
    <property type="match status" value="1"/>
</dbReference>
<dbReference type="InterPro" id="IPR029061">
    <property type="entry name" value="THDP-binding"/>
</dbReference>
<dbReference type="Pfam" id="PF02776">
    <property type="entry name" value="TPP_enzyme_N"/>
    <property type="match status" value="1"/>
</dbReference>